<protein>
    <submittedName>
        <fullName evidence="8">Glucan biosynthesis protein D</fullName>
    </submittedName>
</protein>
<keyword evidence="9" id="KW-1185">Reference proteome</keyword>
<dbReference type="GO" id="GO:0051274">
    <property type="term" value="P:beta-glucan biosynthetic process"/>
    <property type="evidence" value="ECO:0007669"/>
    <property type="project" value="TreeGrafter"/>
</dbReference>
<comment type="subcellular location">
    <subcellularLocation>
        <location evidence="1">Periplasm</location>
    </subcellularLocation>
</comment>
<dbReference type="KEGG" id="phr:C6569_16955"/>
<dbReference type="PANTHER" id="PTHR30504">
    <property type="entry name" value="GLUCANS BIOSYNTHESIS PROTEIN"/>
    <property type="match status" value="1"/>
</dbReference>
<comment type="pathway">
    <text evidence="2">Glycan metabolism; osmoregulated periplasmic glucan (OPG) biosynthesis.</text>
</comment>
<dbReference type="InterPro" id="IPR013783">
    <property type="entry name" value="Ig-like_fold"/>
</dbReference>
<dbReference type="OrthoDB" id="9777817at2"/>
<dbReference type="Gene3D" id="2.60.40.10">
    <property type="entry name" value="Immunoglobulins"/>
    <property type="match status" value="1"/>
</dbReference>
<dbReference type="InterPro" id="IPR006311">
    <property type="entry name" value="TAT_signal"/>
</dbReference>
<sequence>MIQTLSRRNLLTIAAAAGLAPVVSGGAEAATALRFGPTAPFSYNALKQMAAERAGKPYVPPSRPNPEIVRRIDYDNHGKLRFDKDVALFAEGPGAYPVTFQHVGQYFPKTVHMHVVEGETAREIVYDPRYFTISSDHPAAALPPEPSAFAGLWLQEAKSGPWKTQEPWATWLGASYFRGVGELGQVGLSARGLALSPGQGPGPEEFPDFVGFWIAPAASETDPVTLYALMDSPSLSGAYRFLCRRTSGVVMDIEATLHFRRRVTHVGIAPLTSMYWYSETASSRTIDWRPEVHDSDGLAIWTGGGERIWRPLNNPPRTMTSSFVDRTPRGFGLLQRDREFLHYLDGVKYEKRPSAWVEPQGDWGRGAVQLVELNTDDEIHDNIVAMWVPETPAEPGQPREYRYRLHWLADEPYPTPLARVVATRLGRGGQPGQPRPQGVRKFLVEFKGGPLTNLPKGIIPKPVLWASRGTFGEYQYTEAVPNDVPGHWRTQFDLKVEGNDPVEMRCYLRVGDQVASESWLYQYHPGA</sequence>
<name>A0A2S0NHT4_9HYPH</name>
<dbReference type="InterPro" id="IPR014438">
    <property type="entry name" value="Glucan_biosyn_MdoG/MdoD"/>
</dbReference>
<accession>A0A2S0NHT4</accession>
<proteinExistence type="inferred from homology"/>
<organism evidence="8 9">
    <name type="scientific">Phreatobacter cathodiphilus</name>
    <dbReference type="NCBI Taxonomy" id="1868589"/>
    <lineage>
        <taxon>Bacteria</taxon>
        <taxon>Pseudomonadati</taxon>
        <taxon>Pseudomonadota</taxon>
        <taxon>Alphaproteobacteria</taxon>
        <taxon>Hyphomicrobiales</taxon>
        <taxon>Phreatobacteraceae</taxon>
        <taxon>Phreatobacter</taxon>
    </lineage>
</organism>
<dbReference type="PIRSF" id="PIRSF006281">
    <property type="entry name" value="MdoG"/>
    <property type="match status" value="1"/>
</dbReference>
<dbReference type="GO" id="GO:0003824">
    <property type="term" value="F:catalytic activity"/>
    <property type="evidence" value="ECO:0007669"/>
    <property type="project" value="InterPro"/>
</dbReference>
<dbReference type="PROSITE" id="PS51318">
    <property type="entry name" value="TAT"/>
    <property type="match status" value="1"/>
</dbReference>
<evidence type="ECO:0000256" key="5">
    <source>
        <dbReference type="ARBA" id="ARBA00022764"/>
    </source>
</evidence>
<dbReference type="Proteomes" id="UP000237889">
    <property type="component" value="Chromosome"/>
</dbReference>
<evidence type="ECO:0000256" key="4">
    <source>
        <dbReference type="ARBA" id="ARBA00022729"/>
    </source>
</evidence>
<evidence type="ECO:0000313" key="8">
    <source>
        <dbReference type="EMBL" id="AVO47730.1"/>
    </source>
</evidence>
<dbReference type="SUPFAM" id="SSF74650">
    <property type="entry name" value="Galactose mutarotase-like"/>
    <property type="match status" value="1"/>
</dbReference>
<dbReference type="InterPro" id="IPR014756">
    <property type="entry name" value="Ig_E-set"/>
</dbReference>
<dbReference type="Gene3D" id="2.70.98.10">
    <property type="match status" value="1"/>
</dbReference>
<dbReference type="InterPro" id="IPR014718">
    <property type="entry name" value="GH-type_carb-bd"/>
</dbReference>
<dbReference type="PANTHER" id="PTHR30504:SF3">
    <property type="entry name" value="GLUCANS BIOSYNTHESIS PROTEIN D"/>
    <property type="match status" value="1"/>
</dbReference>
<dbReference type="InterPro" id="IPR011013">
    <property type="entry name" value="Gal_mutarotase_sf_dom"/>
</dbReference>
<keyword evidence="4 6" id="KW-0732">Signal</keyword>
<dbReference type="InterPro" id="IPR007444">
    <property type="entry name" value="Glucan_biosyn_MdoG_C"/>
</dbReference>
<dbReference type="RefSeq" id="WP_106751100.1">
    <property type="nucleotide sequence ID" value="NZ_CP027668.1"/>
</dbReference>
<comment type="similarity">
    <text evidence="3">Belongs to the OpgD/OpgG family.</text>
</comment>
<evidence type="ECO:0000256" key="1">
    <source>
        <dbReference type="ARBA" id="ARBA00004418"/>
    </source>
</evidence>
<feature type="signal peptide" evidence="6">
    <location>
        <begin position="1"/>
        <end position="29"/>
    </location>
</feature>
<dbReference type="UniPathway" id="UPA00637"/>
<dbReference type="Pfam" id="PF04349">
    <property type="entry name" value="MdoG"/>
    <property type="match status" value="1"/>
</dbReference>
<reference evidence="8 9" key="1">
    <citation type="submission" date="2018-03" db="EMBL/GenBank/DDBJ databases">
        <title>Genome sequencing of Phreatobacter sp.</title>
        <authorList>
            <person name="Kim S.-J."/>
            <person name="Heo J."/>
            <person name="Kwon S.-W."/>
        </authorList>
    </citation>
    <scope>NUCLEOTIDE SEQUENCE [LARGE SCALE GENOMIC DNA]</scope>
    <source>
        <strain evidence="8 9">S-12</strain>
    </source>
</reference>
<evidence type="ECO:0000259" key="7">
    <source>
        <dbReference type="Pfam" id="PF04349"/>
    </source>
</evidence>
<feature type="chain" id="PRO_5015608595" evidence="6">
    <location>
        <begin position="30"/>
        <end position="527"/>
    </location>
</feature>
<evidence type="ECO:0000256" key="2">
    <source>
        <dbReference type="ARBA" id="ARBA00005001"/>
    </source>
</evidence>
<dbReference type="AlphaFoldDB" id="A0A2S0NHT4"/>
<feature type="domain" description="Glucan biosynthesis periplasmic MdoG C-terminal" evidence="7">
    <location>
        <begin position="41"/>
        <end position="523"/>
    </location>
</feature>
<evidence type="ECO:0000313" key="9">
    <source>
        <dbReference type="Proteomes" id="UP000237889"/>
    </source>
</evidence>
<dbReference type="SUPFAM" id="SSF81296">
    <property type="entry name" value="E set domains"/>
    <property type="match status" value="1"/>
</dbReference>
<evidence type="ECO:0000256" key="6">
    <source>
        <dbReference type="SAM" id="SignalP"/>
    </source>
</evidence>
<evidence type="ECO:0000256" key="3">
    <source>
        <dbReference type="ARBA" id="ARBA00009284"/>
    </source>
</evidence>
<dbReference type="GO" id="GO:0030288">
    <property type="term" value="C:outer membrane-bounded periplasmic space"/>
    <property type="evidence" value="ECO:0007669"/>
    <property type="project" value="TreeGrafter"/>
</dbReference>
<gene>
    <name evidence="8" type="ORF">C6569_16955</name>
</gene>
<dbReference type="GO" id="GO:0030246">
    <property type="term" value="F:carbohydrate binding"/>
    <property type="evidence" value="ECO:0007669"/>
    <property type="project" value="InterPro"/>
</dbReference>
<keyword evidence="5" id="KW-0574">Periplasm</keyword>
<dbReference type="EMBL" id="CP027668">
    <property type="protein sequence ID" value="AVO47730.1"/>
    <property type="molecule type" value="Genomic_DNA"/>
</dbReference>